<dbReference type="PANTHER" id="PTHR37831">
    <property type="entry name" value="D-RIBOSE PYRANASE"/>
    <property type="match status" value="1"/>
</dbReference>
<dbReference type="GO" id="GO:0016872">
    <property type="term" value="F:intramolecular lyase activity"/>
    <property type="evidence" value="ECO:0007669"/>
    <property type="project" value="UniProtKB-UniRule"/>
</dbReference>
<dbReference type="PANTHER" id="PTHR37831:SF1">
    <property type="entry name" value="D-RIBOSE PYRANASE"/>
    <property type="match status" value="1"/>
</dbReference>
<dbReference type="GO" id="GO:0019303">
    <property type="term" value="P:D-ribose catabolic process"/>
    <property type="evidence" value="ECO:0007669"/>
    <property type="project" value="UniProtKB-UniRule"/>
</dbReference>
<evidence type="ECO:0000313" key="8">
    <source>
        <dbReference type="Proteomes" id="UP000198571"/>
    </source>
</evidence>
<accession>A0A1H9U8M8</accession>
<reference evidence="8" key="1">
    <citation type="submission" date="2016-10" db="EMBL/GenBank/DDBJ databases">
        <authorList>
            <person name="Varghese N."/>
            <person name="Submissions S."/>
        </authorList>
    </citation>
    <scope>NUCLEOTIDE SEQUENCE [LARGE SCALE GENOMIC DNA]</scope>
    <source>
        <strain evidence="8">S9</strain>
    </source>
</reference>
<comment type="function">
    <text evidence="6">Catalyzes the interconversion of beta-pyran and beta-furan forms of D-ribose.</text>
</comment>
<dbReference type="Gene3D" id="3.40.1650.10">
    <property type="entry name" value="RbsD-like domain"/>
    <property type="match status" value="1"/>
</dbReference>
<dbReference type="OrthoDB" id="9805009at2"/>
<dbReference type="Pfam" id="PF05025">
    <property type="entry name" value="RbsD_FucU"/>
    <property type="match status" value="1"/>
</dbReference>
<dbReference type="NCBIfam" id="NF008761">
    <property type="entry name" value="PRK11797.1"/>
    <property type="match status" value="1"/>
</dbReference>
<dbReference type="GO" id="GO:0005829">
    <property type="term" value="C:cytosol"/>
    <property type="evidence" value="ECO:0007669"/>
    <property type="project" value="TreeGrafter"/>
</dbReference>
<keyword evidence="3 6" id="KW-0963">Cytoplasm</keyword>
<name>A0A1H9U8M8_9BACI</name>
<dbReference type="UniPathway" id="UPA00916">
    <property type="reaction ID" value="UER00888"/>
</dbReference>
<evidence type="ECO:0000256" key="3">
    <source>
        <dbReference type="ARBA" id="ARBA00022490"/>
    </source>
</evidence>
<evidence type="ECO:0000313" key="7">
    <source>
        <dbReference type="EMBL" id="SES05682.1"/>
    </source>
</evidence>
<dbReference type="SUPFAM" id="SSF102546">
    <property type="entry name" value="RbsD-like"/>
    <property type="match status" value="1"/>
</dbReference>
<gene>
    <name evidence="6" type="primary">rbsD</name>
    <name evidence="7" type="ORF">SAMN05518684_10734</name>
</gene>
<comment type="catalytic activity">
    <reaction evidence="1 6">
        <text>beta-D-ribopyranose = beta-D-ribofuranose</text>
        <dbReference type="Rhea" id="RHEA:25432"/>
        <dbReference type="ChEBI" id="CHEBI:27476"/>
        <dbReference type="ChEBI" id="CHEBI:47002"/>
        <dbReference type="EC" id="5.4.99.62"/>
    </reaction>
</comment>
<evidence type="ECO:0000256" key="4">
    <source>
        <dbReference type="ARBA" id="ARBA00023235"/>
    </source>
</evidence>
<feature type="binding site" evidence="6">
    <location>
        <position position="96"/>
    </location>
    <ligand>
        <name>substrate</name>
    </ligand>
</feature>
<keyword evidence="8" id="KW-1185">Reference proteome</keyword>
<evidence type="ECO:0000256" key="5">
    <source>
        <dbReference type="ARBA" id="ARBA00023277"/>
    </source>
</evidence>
<organism evidence="7 8">
    <name type="scientific">Salipaludibacillus aurantiacus</name>
    <dbReference type="NCBI Taxonomy" id="1601833"/>
    <lineage>
        <taxon>Bacteria</taxon>
        <taxon>Bacillati</taxon>
        <taxon>Bacillota</taxon>
        <taxon>Bacilli</taxon>
        <taxon>Bacillales</taxon>
        <taxon>Bacillaceae</taxon>
    </lineage>
</organism>
<dbReference type="GO" id="GO:0062193">
    <property type="term" value="F:D-ribose pyranase activity"/>
    <property type="evidence" value="ECO:0007669"/>
    <property type="project" value="UniProtKB-EC"/>
</dbReference>
<feature type="binding site" evidence="6">
    <location>
        <position position="28"/>
    </location>
    <ligand>
        <name>substrate</name>
    </ligand>
</feature>
<comment type="subunit">
    <text evidence="6">Homodecamer.</text>
</comment>
<dbReference type="InterPro" id="IPR023064">
    <property type="entry name" value="D-ribose_pyranase"/>
</dbReference>
<dbReference type="InterPro" id="IPR023750">
    <property type="entry name" value="RbsD-like_sf"/>
</dbReference>
<evidence type="ECO:0000256" key="6">
    <source>
        <dbReference type="HAMAP-Rule" id="MF_01661"/>
    </source>
</evidence>
<dbReference type="InterPro" id="IPR007721">
    <property type="entry name" value="RbsD_FucU"/>
</dbReference>
<comment type="similarity">
    <text evidence="6">Belongs to the RbsD / FucU family. RbsD subfamily.</text>
</comment>
<dbReference type="STRING" id="1601833.SAMN05518684_10734"/>
<protein>
    <recommendedName>
        <fullName evidence="2 6">D-ribose pyranase</fullName>
        <ecNumber evidence="2 6">5.4.99.62</ecNumber>
    </recommendedName>
</protein>
<sequence length="129" mass="14226">MKKQGVINREIAAVLARLGHTDRIAIADCGLPVPDHVPCIDLSIRIGSPSFDEVVTEILNDMAVEKIILAEEIKSKNEKVYSFLQETGLPADFTSHDLLKKELNKVKAIIRTGEATPYANVILQSNVIF</sequence>
<evidence type="ECO:0000256" key="2">
    <source>
        <dbReference type="ARBA" id="ARBA00012862"/>
    </source>
</evidence>
<dbReference type="Proteomes" id="UP000198571">
    <property type="component" value="Unassembled WGS sequence"/>
</dbReference>
<comment type="subcellular location">
    <subcellularLocation>
        <location evidence="6">Cytoplasm</location>
    </subcellularLocation>
</comment>
<feature type="binding site" evidence="6">
    <location>
        <begin position="118"/>
        <end position="120"/>
    </location>
    <ligand>
        <name>substrate</name>
    </ligand>
</feature>
<comment type="pathway">
    <text evidence="6">Carbohydrate metabolism; D-ribose degradation; D-ribose 5-phosphate from beta-D-ribopyranose: step 1/2.</text>
</comment>
<feature type="active site" description="Proton donor" evidence="6">
    <location>
        <position position="20"/>
    </location>
</feature>
<dbReference type="RefSeq" id="WP_093051212.1">
    <property type="nucleotide sequence ID" value="NZ_FOGT01000007.1"/>
</dbReference>
<keyword evidence="4 6" id="KW-0413">Isomerase</keyword>
<keyword evidence="5 6" id="KW-0119">Carbohydrate metabolism</keyword>
<dbReference type="GO" id="GO:0048029">
    <property type="term" value="F:monosaccharide binding"/>
    <property type="evidence" value="ECO:0007669"/>
    <property type="project" value="InterPro"/>
</dbReference>
<dbReference type="EC" id="5.4.99.62" evidence="2 6"/>
<evidence type="ECO:0000256" key="1">
    <source>
        <dbReference type="ARBA" id="ARBA00000223"/>
    </source>
</evidence>
<dbReference type="EMBL" id="FOGT01000007">
    <property type="protein sequence ID" value="SES05682.1"/>
    <property type="molecule type" value="Genomic_DNA"/>
</dbReference>
<dbReference type="HAMAP" id="MF_01661">
    <property type="entry name" value="D_rib_pyranase"/>
    <property type="match status" value="1"/>
</dbReference>
<proteinExistence type="inferred from homology"/>
<dbReference type="AlphaFoldDB" id="A0A1H9U8M8"/>